<evidence type="ECO:0000313" key="2">
    <source>
        <dbReference type="Proteomes" id="UP000182491"/>
    </source>
</evidence>
<gene>
    <name evidence="1" type="ORF">SAMN04487941_3626</name>
</gene>
<dbReference type="Proteomes" id="UP000182491">
    <property type="component" value="Unassembled WGS sequence"/>
</dbReference>
<dbReference type="AlphaFoldDB" id="A0A1I7KED8"/>
<proteinExistence type="predicted"/>
<dbReference type="STRING" id="388950.GCA_001611675_02962"/>
<accession>A0A1I7KED8</accession>
<dbReference type="EMBL" id="FPCA01000005">
    <property type="protein sequence ID" value="SFU95773.1"/>
    <property type="molecule type" value="Genomic_DNA"/>
</dbReference>
<protein>
    <submittedName>
        <fullName evidence="1">Uncharacterized protein</fullName>
    </submittedName>
</protein>
<keyword evidence="2" id="KW-1185">Reference proteome</keyword>
<organism evidence="1 2">
    <name type="scientific">Pontibacter akesuensis</name>
    <dbReference type="NCBI Taxonomy" id="388950"/>
    <lineage>
        <taxon>Bacteria</taxon>
        <taxon>Pseudomonadati</taxon>
        <taxon>Bacteroidota</taxon>
        <taxon>Cytophagia</taxon>
        <taxon>Cytophagales</taxon>
        <taxon>Hymenobacteraceae</taxon>
        <taxon>Pontibacter</taxon>
    </lineage>
</organism>
<reference evidence="2" key="1">
    <citation type="submission" date="2016-10" db="EMBL/GenBank/DDBJ databases">
        <authorList>
            <person name="Varghese N."/>
        </authorList>
    </citation>
    <scope>NUCLEOTIDE SEQUENCE [LARGE SCALE GENOMIC DNA]</scope>
    <source>
        <strain evidence="2">DSM 18820</strain>
    </source>
</reference>
<name>A0A1I7KED8_9BACT</name>
<sequence length="515" mass="57675">MLTLVDSVVRKTQQLMLHKPYLAKCGDRTILPKAHPTCGGPEVWLSNEALHPHGLYGITFDFFINWSSNSPHVSPAIWIKRTLLPPATYQQFSCNLEANVRREFDAAYLDRVLAFAAAFELQLQLVIFRDDFDWQNQKSEILLVDVTGISARSLSLNPAVIHLEAFRQLIKAHSGGSVRLGNKGLGFGTSNLECFLAGTDTLYPGDVDLVLLDEANQPKALLEFKKHSLATPIQAQCLANYYPQPDGRKYNRLAILKEYLSTMLGEDVPLLVLYYPTAPGTTEGVIELLQGHSGSLATKTKVNFTLPQAAAPEAFSDTISLLKDVLYKHAINGTAEAVRIAVPEKLLLKIEEYLKCHNLGNRGVEDGDKRKQQVGLLGELLTHAYLHGNLPDLDKKTDGFDGGFDILFRNHRIDVKTMERKSFVKPEYVNNFYMLQEGHRADLLVFCSYHATANILELCGWIPKQELATRGRFYAAGTKRTRADGSSFCFRQDNYEVQNKELHAITRLRSIAVKV</sequence>
<evidence type="ECO:0000313" key="1">
    <source>
        <dbReference type="EMBL" id="SFU95773.1"/>
    </source>
</evidence>